<dbReference type="PATRIC" id="fig|1666912.4.peg.862"/>
<dbReference type="Gene3D" id="2.30.110.10">
    <property type="entry name" value="Electron Transport, Fmn-binding Protein, Chain A"/>
    <property type="match status" value="1"/>
</dbReference>
<dbReference type="Proteomes" id="UP000050413">
    <property type="component" value="Unassembled WGS sequence"/>
</dbReference>
<comment type="caution">
    <text evidence="2">The sequence shown here is derived from an EMBL/GenBank/DDBJ whole genome shotgun (WGS) entry which is preliminary data.</text>
</comment>
<dbReference type="STRING" id="1666912.Ga0058931_0311"/>
<dbReference type="SUPFAM" id="SSF50475">
    <property type="entry name" value="FMN-binding split barrel"/>
    <property type="match status" value="1"/>
</dbReference>
<protein>
    <submittedName>
        <fullName evidence="1 2">Transcriptional regulator</fullName>
    </submittedName>
</protein>
<evidence type="ECO:0000313" key="1">
    <source>
        <dbReference type="EMBL" id="CUX79627.1"/>
    </source>
</evidence>
<dbReference type="PIRSF" id="PIRSF010372">
    <property type="entry name" value="PaiB"/>
    <property type="match status" value="1"/>
</dbReference>
<gene>
    <name evidence="2" type="primary">paiB</name>
    <name evidence="1" type="ORF">Ga0058931_0311</name>
    <name evidence="2" type="ORF">HLUCCA05_08610</name>
</gene>
<dbReference type="Proteomes" id="UP000182045">
    <property type="component" value="Unassembled WGS sequence"/>
</dbReference>
<name>A0A0P7YPX8_9RHOB</name>
<organism evidence="2 3">
    <name type="scientific">Roseibaca calidilacus</name>
    <dbReference type="NCBI Taxonomy" id="1666912"/>
    <lineage>
        <taxon>Bacteria</taxon>
        <taxon>Pseudomonadati</taxon>
        <taxon>Pseudomonadota</taxon>
        <taxon>Alphaproteobacteria</taxon>
        <taxon>Rhodobacterales</taxon>
        <taxon>Paracoccaceae</taxon>
        <taxon>Roseinatronobacter</taxon>
    </lineage>
</organism>
<dbReference type="InterPro" id="IPR007396">
    <property type="entry name" value="TR_PAI2-type"/>
</dbReference>
<dbReference type="InterPro" id="IPR012349">
    <property type="entry name" value="Split_barrel_FMN-bd"/>
</dbReference>
<dbReference type="OrthoDB" id="9794948at2"/>
<evidence type="ECO:0000313" key="2">
    <source>
        <dbReference type="EMBL" id="KPP92332.1"/>
    </source>
</evidence>
<proteinExistence type="predicted"/>
<dbReference type="RefSeq" id="WP_072244403.1">
    <property type="nucleotide sequence ID" value="NZ_FBYC01000001.1"/>
</dbReference>
<reference evidence="2 3" key="1">
    <citation type="submission" date="2015-09" db="EMBL/GenBank/DDBJ databases">
        <title>Identification and resolution of microdiversity through metagenomic sequencing of parallel consortia.</title>
        <authorList>
            <person name="Nelson W.C."/>
            <person name="Romine M.F."/>
            <person name="Lindemann S.R."/>
        </authorList>
    </citation>
    <scope>NUCLEOTIDE SEQUENCE [LARGE SCALE GENOMIC DNA]</scope>
    <source>
        <strain evidence="2">HL-91</strain>
    </source>
</reference>
<dbReference type="Pfam" id="PF04299">
    <property type="entry name" value="FMN_bind_2"/>
    <property type="match status" value="1"/>
</dbReference>
<evidence type="ECO:0000313" key="3">
    <source>
        <dbReference type="Proteomes" id="UP000050413"/>
    </source>
</evidence>
<dbReference type="PANTHER" id="PTHR35802">
    <property type="entry name" value="PROTEASE SYNTHASE AND SPORULATION PROTEIN PAI 2"/>
    <property type="match status" value="1"/>
</dbReference>
<keyword evidence="4" id="KW-1185">Reference proteome</keyword>
<sequence length="210" mass="23590">MFQPQMFHETRPEVMHDLMRAHPFAALVTDALGQITADHVPLVLHPKAGEYGALHGHIAHGNPLFRITTGPISAMAIFQGPQGYVTPSWYPSKREHGKVVPTWNYVIVHARGILRFQQDPDWLMQHLHDLTHAHESHRPVPWQVSDAPAEFMQRQLRGLVGFELTITELSGVWKVSQNKTEADLAGVRDGLNAEGRADLSQLVADRARDQ</sequence>
<dbReference type="EMBL" id="FBYC01000001">
    <property type="protein sequence ID" value="CUX79627.1"/>
    <property type="molecule type" value="Genomic_DNA"/>
</dbReference>
<dbReference type="PANTHER" id="PTHR35802:SF1">
    <property type="entry name" value="PROTEASE SYNTHASE AND SPORULATION PROTEIN PAI 2"/>
    <property type="match status" value="1"/>
</dbReference>
<reference evidence="1 4" key="2">
    <citation type="submission" date="2016-01" db="EMBL/GenBank/DDBJ databases">
        <authorList>
            <person name="Varghese N."/>
        </authorList>
    </citation>
    <scope>NUCLEOTIDE SEQUENCE [LARGE SCALE GENOMIC DNA]</scope>
    <source>
        <strain evidence="1 4">HL-91</strain>
    </source>
</reference>
<dbReference type="EMBL" id="LJSG01000012">
    <property type="protein sequence ID" value="KPP92332.1"/>
    <property type="molecule type" value="Genomic_DNA"/>
</dbReference>
<accession>A0A0P7YPX8</accession>
<evidence type="ECO:0000313" key="4">
    <source>
        <dbReference type="Proteomes" id="UP000182045"/>
    </source>
</evidence>
<dbReference type="AlphaFoldDB" id="A0A0P7YPX8"/>